<accession>C0EIG1</accession>
<keyword evidence="2" id="KW-1185">Reference proteome</keyword>
<evidence type="ECO:0000313" key="1">
    <source>
        <dbReference type="EMBL" id="EEG28756.1"/>
    </source>
</evidence>
<organism evidence="1 2">
    <name type="scientific">[Clostridium] methylpentosum DSM 5476</name>
    <dbReference type="NCBI Taxonomy" id="537013"/>
    <lineage>
        <taxon>Bacteria</taxon>
        <taxon>Bacillati</taxon>
        <taxon>Bacillota</taxon>
        <taxon>Clostridia</taxon>
        <taxon>Eubacteriales</taxon>
        <taxon>Oscillospiraceae</taxon>
        <taxon>Oscillospiraceae incertae sedis</taxon>
    </lineage>
</organism>
<reference evidence="1 2" key="2">
    <citation type="submission" date="2009-02" db="EMBL/GenBank/DDBJ databases">
        <title>Draft genome sequence of Clostridium methylpentosum (DSM 5476).</title>
        <authorList>
            <person name="Sudarsanam P."/>
            <person name="Ley R."/>
            <person name="Guruge J."/>
            <person name="Turnbaugh P.J."/>
            <person name="Mahowald M."/>
            <person name="Liep D."/>
            <person name="Gordon J."/>
        </authorList>
    </citation>
    <scope>NUCLEOTIDE SEQUENCE [LARGE SCALE GENOMIC DNA]</scope>
    <source>
        <strain evidence="1 2">DSM 5476</strain>
    </source>
</reference>
<dbReference type="STRING" id="537013.CLOSTMETH_03655"/>
<name>C0EIG1_9FIRM</name>
<gene>
    <name evidence="1" type="ORF">CLOSTMETH_03655</name>
</gene>
<dbReference type="Proteomes" id="UP000003340">
    <property type="component" value="Unassembled WGS sequence"/>
</dbReference>
<protein>
    <submittedName>
        <fullName evidence="1">Uncharacterized protein</fullName>
    </submittedName>
</protein>
<reference evidence="1 2" key="1">
    <citation type="submission" date="2009-01" db="EMBL/GenBank/DDBJ databases">
        <authorList>
            <person name="Fulton L."/>
            <person name="Clifton S."/>
            <person name="Fulton B."/>
            <person name="Xu J."/>
            <person name="Minx P."/>
            <person name="Pepin K.H."/>
            <person name="Johnson M."/>
            <person name="Bhonagiri V."/>
            <person name="Nash W.E."/>
            <person name="Mardis E.R."/>
            <person name="Wilson R.K."/>
        </authorList>
    </citation>
    <scope>NUCLEOTIDE SEQUENCE [LARGE SCALE GENOMIC DNA]</scope>
    <source>
        <strain evidence="1 2">DSM 5476</strain>
    </source>
</reference>
<dbReference type="EMBL" id="ACEC01000126">
    <property type="protein sequence ID" value="EEG28756.1"/>
    <property type="molecule type" value="Genomic_DNA"/>
</dbReference>
<sequence length="47" mass="5405">MLPPPLQMNCVFVKQYYSKILRAKSQVFEGKRSNQASHFIDSLLSFG</sequence>
<dbReference type="HOGENOM" id="CLU_3166514_0_0_9"/>
<dbReference type="AlphaFoldDB" id="C0EIG1"/>
<proteinExistence type="predicted"/>
<comment type="caution">
    <text evidence="1">The sequence shown here is derived from an EMBL/GenBank/DDBJ whole genome shotgun (WGS) entry which is preliminary data.</text>
</comment>
<evidence type="ECO:0000313" key="2">
    <source>
        <dbReference type="Proteomes" id="UP000003340"/>
    </source>
</evidence>